<dbReference type="GO" id="GO:0006104">
    <property type="term" value="P:succinyl-CoA metabolic process"/>
    <property type="evidence" value="ECO:0007669"/>
    <property type="project" value="TreeGrafter"/>
</dbReference>
<dbReference type="InterPro" id="IPR017866">
    <property type="entry name" value="Succ-CoA_synthase_bsu_CS"/>
</dbReference>
<evidence type="ECO:0000256" key="2">
    <source>
        <dbReference type="ARBA" id="ARBA00022532"/>
    </source>
</evidence>
<sequence length="393" mass="40723">MNLHEFQAKQLLRERGLAVPAGILLDTPEAVPAACAHLGGTRWAVKAQLHSGGRGKAGGVVLADSCEQVEHETRRLLGSRLVTAQTGPNGLPVSAVLLEQPTAIARELYLSLVVDRASERLLFIASAAGGMDIETVAAETPEQILRLAVHPVVGVQPYHARRLGFGLGLDAALIPALATLLDGLYQLFIDSDASLIEINPLVVTESGTLLALDAKLTLDDNALMRHPALAALRDPSQEDPREAAARAHELNYISLDGNIGCMVNGAGLAMATMDLIQLQGGQPANFLDVGGGATAARVAEAFKLILSDPNVASILVNIFGGIVRCDLIAEGIIQAVREVSVSVPIVVRLEGTNAPQGLQLLAASGLAVQTASELEAAAQLAVAAAAQSAGGHA</sequence>
<dbReference type="InterPro" id="IPR016102">
    <property type="entry name" value="Succinyl-CoA_synth-like"/>
</dbReference>
<dbReference type="Gene3D" id="3.40.50.261">
    <property type="entry name" value="Succinyl-CoA synthetase domains"/>
    <property type="match status" value="1"/>
</dbReference>
<evidence type="ECO:0000256" key="1">
    <source>
        <dbReference type="ARBA" id="ARBA00009182"/>
    </source>
</evidence>
<dbReference type="InterPro" id="IPR005809">
    <property type="entry name" value="Succ_CoA_ligase-like_bsu"/>
</dbReference>
<dbReference type="FunFam" id="3.30.1490.20:FF:000002">
    <property type="entry name" value="Succinate--CoA ligase [ADP-forming] subunit beta"/>
    <property type="match status" value="1"/>
</dbReference>
<dbReference type="EMBL" id="FNOW01000002">
    <property type="protein sequence ID" value="SDX37829.1"/>
    <property type="molecule type" value="Genomic_DNA"/>
</dbReference>
<comment type="catalytic activity">
    <reaction evidence="9">
        <text>GTP + succinate + CoA = succinyl-CoA + GDP + phosphate</text>
        <dbReference type="Rhea" id="RHEA:22120"/>
        <dbReference type="ChEBI" id="CHEBI:30031"/>
        <dbReference type="ChEBI" id="CHEBI:37565"/>
        <dbReference type="ChEBI" id="CHEBI:43474"/>
        <dbReference type="ChEBI" id="CHEBI:57287"/>
        <dbReference type="ChEBI" id="CHEBI:57292"/>
        <dbReference type="ChEBI" id="CHEBI:58189"/>
    </reaction>
    <physiologicalReaction direction="right-to-left" evidence="9">
        <dbReference type="Rhea" id="RHEA:22122"/>
    </physiologicalReaction>
</comment>
<evidence type="ECO:0000256" key="8">
    <source>
        <dbReference type="ARBA" id="ARBA00050563"/>
    </source>
</evidence>
<dbReference type="Pfam" id="PF00549">
    <property type="entry name" value="Ligase_CoA"/>
    <property type="match status" value="1"/>
</dbReference>
<feature type="binding site" evidence="10">
    <location>
        <begin position="53"/>
        <end position="55"/>
    </location>
    <ligand>
        <name>ATP</name>
        <dbReference type="ChEBI" id="CHEBI:30616"/>
    </ligand>
</feature>
<evidence type="ECO:0000256" key="7">
    <source>
        <dbReference type="ARBA" id="ARBA00022842"/>
    </source>
</evidence>
<dbReference type="InterPro" id="IPR005811">
    <property type="entry name" value="SUCC_ACL_C"/>
</dbReference>
<reference evidence="13" key="1">
    <citation type="submission" date="2016-10" db="EMBL/GenBank/DDBJ databases">
        <authorList>
            <person name="Varghese N."/>
            <person name="Submissions S."/>
        </authorList>
    </citation>
    <scope>NUCLEOTIDE SEQUENCE [LARGE SCALE GENOMIC DNA]</scope>
    <source>
        <strain evidence="13">DSM 173</strain>
    </source>
</reference>
<keyword evidence="2 10" id="KW-0816">Tricarboxylic acid cycle</keyword>
<feature type="binding site" evidence="10">
    <location>
        <position position="102"/>
    </location>
    <ligand>
        <name>ATP</name>
        <dbReference type="ChEBI" id="CHEBI:30616"/>
    </ligand>
</feature>
<feature type="binding site" evidence="10">
    <location>
        <position position="199"/>
    </location>
    <ligand>
        <name>Mg(2+)</name>
        <dbReference type="ChEBI" id="CHEBI:18420"/>
    </ligand>
</feature>
<comment type="catalytic activity">
    <reaction evidence="8">
        <text>succinate + ATP + CoA = succinyl-CoA + ADP + phosphate</text>
        <dbReference type="Rhea" id="RHEA:17661"/>
        <dbReference type="ChEBI" id="CHEBI:30031"/>
        <dbReference type="ChEBI" id="CHEBI:30616"/>
        <dbReference type="ChEBI" id="CHEBI:43474"/>
        <dbReference type="ChEBI" id="CHEBI:57287"/>
        <dbReference type="ChEBI" id="CHEBI:57292"/>
        <dbReference type="ChEBI" id="CHEBI:456216"/>
        <dbReference type="EC" id="6.2.1.5"/>
    </reaction>
    <physiologicalReaction direction="right-to-left" evidence="8">
        <dbReference type="Rhea" id="RHEA:17663"/>
    </physiologicalReaction>
</comment>
<dbReference type="GO" id="GO:0006099">
    <property type="term" value="P:tricarboxylic acid cycle"/>
    <property type="evidence" value="ECO:0007669"/>
    <property type="project" value="UniProtKB-UniRule"/>
</dbReference>
<evidence type="ECO:0000259" key="11">
    <source>
        <dbReference type="PROSITE" id="PS50975"/>
    </source>
</evidence>
<keyword evidence="7 10" id="KW-0460">Magnesium</keyword>
<accession>A0A1H3B9X4</accession>
<feature type="binding site" evidence="10">
    <location>
        <position position="107"/>
    </location>
    <ligand>
        <name>ATP</name>
        <dbReference type="ChEBI" id="CHEBI:30616"/>
    </ligand>
</feature>
<dbReference type="InterPro" id="IPR011761">
    <property type="entry name" value="ATP-grasp"/>
</dbReference>
<evidence type="ECO:0000256" key="5">
    <source>
        <dbReference type="ARBA" id="ARBA00022741"/>
    </source>
</evidence>
<feature type="binding site" evidence="10">
    <location>
        <position position="99"/>
    </location>
    <ligand>
        <name>ATP</name>
        <dbReference type="ChEBI" id="CHEBI:30616"/>
    </ligand>
</feature>
<dbReference type="GO" id="GO:0000287">
    <property type="term" value="F:magnesium ion binding"/>
    <property type="evidence" value="ECO:0007669"/>
    <property type="project" value="UniProtKB-UniRule"/>
</dbReference>
<evidence type="ECO:0000256" key="4">
    <source>
        <dbReference type="ARBA" id="ARBA00022723"/>
    </source>
</evidence>
<evidence type="ECO:0000256" key="9">
    <source>
        <dbReference type="ARBA" id="ARBA00052891"/>
    </source>
</evidence>
<keyword evidence="4 10" id="KW-0479">Metal-binding</keyword>
<dbReference type="PANTHER" id="PTHR11815:SF10">
    <property type="entry name" value="SUCCINATE--COA LIGASE [GDP-FORMING] SUBUNIT BETA, MITOCHONDRIAL"/>
    <property type="match status" value="1"/>
</dbReference>
<organism evidence="12 13">
    <name type="scientific">Allochromatium warmingii</name>
    <name type="common">Chromatium warmingii</name>
    <dbReference type="NCBI Taxonomy" id="61595"/>
    <lineage>
        <taxon>Bacteria</taxon>
        <taxon>Pseudomonadati</taxon>
        <taxon>Pseudomonadota</taxon>
        <taxon>Gammaproteobacteria</taxon>
        <taxon>Chromatiales</taxon>
        <taxon>Chromatiaceae</taxon>
        <taxon>Allochromatium</taxon>
    </lineage>
</organism>
<dbReference type="FunFam" id="3.40.50.261:FF:000001">
    <property type="entry name" value="Succinate--CoA ligase [ADP-forming] subunit beta"/>
    <property type="match status" value="1"/>
</dbReference>
<dbReference type="GO" id="GO:0004776">
    <property type="term" value="F:succinate-CoA ligase (GDP-forming) activity"/>
    <property type="evidence" value="ECO:0007669"/>
    <property type="project" value="RHEA"/>
</dbReference>
<dbReference type="OrthoDB" id="9802602at2"/>
<evidence type="ECO:0000313" key="12">
    <source>
        <dbReference type="EMBL" id="SDX37829.1"/>
    </source>
</evidence>
<dbReference type="PANTHER" id="PTHR11815">
    <property type="entry name" value="SUCCINYL-COA SYNTHETASE BETA CHAIN"/>
    <property type="match status" value="1"/>
</dbReference>
<dbReference type="PIRSF" id="PIRSF001554">
    <property type="entry name" value="SucCS_beta"/>
    <property type="match status" value="1"/>
</dbReference>
<comment type="similarity">
    <text evidence="1 10">Belongs to the succinate/malate CoA ligase beta subunit family.</text>
</comment>
<dbReference type="NCBIfam" id="NF001913">
    <property type="entry name" value="PRK00696.1"/>
    <property type="match status" value="1"/>
</dbReference>
<comment type="function">
    <text evidence="10">Succinyl-CoA synthetase functions in the citric acid cycle (TCA), coupling the hydrolysis of succinyl-CoA to the synthesis of either ATP or GTP and thus represents the only step of substrate-level phosphorylation in the TCA. The beta subunit provides nucleotide specificity of the enzyme and binds the substrate succinate, while the binding sites for coenzyme A and phosphate are found in the alpha subunit.</text>
</comment>
<dbReference type="InterPro" id="IPR013650">
    <property type="entry name" value="ATP-grasp_succ-CoA_synth-type"/>
</dbReference>
<dbReference type="EC" id="6.2.1.5" evidence="10"/>
<dbReference type="Proteomes" id="UP000198672">
    <property type="component" value="Unassembled WGS sequence"/>
</dbReference>
<dbReference type="GO" id="GO:0005524">
    <property type="term" value="F:ATP binding"/>
    <property type="evidence" value="ECO:0007669"/>
    <property type="project" value="UniProtKB-UniRule"/>
</dbReference>
<dbReference type="HAMAP" id="MF_00558">
    <property type="entry name" value="Succ_CoA_beta"/>
    <property type="match status" value="1"/>
</dbReference>
<keyword evidence="6 10" id="KW-0067">ATP-binding</keyword>
<dbReference type="STRING" id="61595.SAMN05421644_10264"/>
<dbReference type="SUPFAM" id="SSF52210">
    <property type="entry name" value="Succinyl-CoA synthetase domains"/>
    <property type="match status" value="1"/>
</dbReference>
<comment type="subunit">
    <text evidence="10">Heterotetramer of two alpha and two beta subunits.</text>
</comment>
<evidence type="ECO:0000313" key="13">
    <source>
        <dbReference type="Proteomes" id="UP000198672"/>
    </source>
</evidence>
<dbReference type="PROSITE" id="PS01217">
    <property type="entry name" value="SUCCINYL_COA_LIG_3"/>
    <property type="match status" value="1"/>
</dbReference>
<keyword evidence="13" id="KW-1185">Reference proteome</keyword>
<evidence type="ECO:0000256" key="10">
    <source>
        <dbReference type="HAMAP-Rule" id="MF_00558"/>
    </source>
</evidence>
<evidence type="ECO:0000256" key="6">
    <source>
        <dbReference type="ARBA" id="ARBA00022840"/>
    </source>
</evidence>
<feature type="binding site" evidence="10">
    <location>
        <position position="213"/>
    </location>
    <ligand>
        <name>Mg(2+)</name>
        <dbReference type="ChEBI" id="CHEBI:18420"/>
    </ligand>
</feature>
<protein>
    <recommendedName>
        <fullName evidence="10">Succinate--CoA ligase [ADP-forming] subunit beta</fullName>
        <ecNumber evidence="10">6.2.1.5</ecNumber>
    </recommendedName>
    <alternativeName>
        <fullName evidence="10">Succinyl-CoA synthetase subunit beta</fullName>
        <shortName evidence="10">SCS-beta</shortName>
    </alternativeName>
</protein>
<feature type="binding site" evidence="10">
    <location>
        <position position="264"/>
    </location>
    <ligand>
        <name>substrate</name>
        <note>ligand shared with subunit alpha</note>
    </ligand>
</feature>
<keyword evidence="3 10" id="KW-0436">Ligase</keyword>
<feature type="binding site" evidence="10">
    <location>
        <position position="46"/>
    </location>
    <ligand>
        <name>ATP</name>
        <dbReference type="ChEBI" id="CHEBI:30616"/>
    </ligand>
</feature>
<dbReference type="NCBIfam" id="TIGR01016">
    <property type="entry name" value="sucCoAbeta"/>
    <property type="match status" value="1"/>
</dbReference>
<dbReference type="SUPFAM" id="SSF56059">
    <property type="entry name" value="Glutathione synthetase ATP-binding domain-like"/>
    <property type="match status" value="1"/>
</dbReference>
<dbReference type="GO" id="GO:0004775">
    <property type="term" value="F:succinate-CoA ligase (ADP-forming) activity"/>
    <property type="evidence" value="ECO:0007669"/>
    <property type="project" value="UniProtKB-UniRule"/>
</dbReference>
<dbReference type="UniPathway" id="UPA00223">
    <property type="reaction ID" value="UER00999"/>
</dbReference>
<dbReference type="Gene3D" id="3.30.1490.20">
    <property type="entry name" value="ATP-grasp fold, A domain"/>
    <property type="match status" value="1"/>
</dbReference>
<gene>
    <name evidence="10" type="primary">sucC</name>
    <name evidence="12" type="ORF">SAMN05421644_10264</name>
</gene>
<dbReference type="GO" id="GO:0005829">
    <property type="term" value="C:cytosol"/>
    <property type="evidence" value="ECO:0007669"/>
    <property type="project" value="TreeGrafter"/>
</dbReference>
<dbReference type="Gene3D" id="3.30.470.20">
    <property type="entry name" value="ATP-grasp fold, B domain"/>
    <property type="match status" value="1"/>
</dbReference>
<dbReference type="GO" id="GO:0042709">
    <property type="term" value="C:succinate-CoA ligase complex"/>
    <property type="evidence" value="ECO:0007669"/>
    <property type="project" value="TreeGrafter"/>
</dbReference>
<comment type="cofactor">
    <cofactor evidence="10">
        <name>Mg(2+)</name>
        <dbReference type="ChEBI" id="CHEBI:18420"/>
    </cofactor>
    <text evidence="10">Binds 1 Mg(2+) ion per subunit.</text>
</comment>
<dbReference type="InterPro" id="IPR013815">
    <property type="entry name" value="ATP_grasp_subdomain_1"/>
</dbReference>
<dbReference type="RefSeq" id="WP_091331622.1">
    <property type="nucleotide sequence ID" value="NZ_FNOW01000002.1"/>
</dbReference>
<evidence type="ECO:0000256" key="3">
    <source>
        <dbReference type="ARBA" id="ARBA00022598"/>
    </source>
</evidence>
<dbReference type="AlphaFoldDB" id="A0A1H3B9X4"/>
<dbReference type="Pfam" id="PF08442">
    <property type="entry name" value="ATP-grasp_2"/>
    <property type="match status" value="1"/>
</dbReference>
<name>A0A1H3B9X4_ALLWA</name>
<dbReference type="PROSITE" id="PS50975">
    <property type="entry name" value="ATP_GRASP"/>
    <property type="match status" value="1"/>
</dbReference>
<keyword evidence="5 10" id="KW-0547">Nucleotide-binding</keyword>
<comment type="pathway">
    <text evidence="10">Carbohydrate metabolism; tricarboxylic acid cycle; succinate from succinyl-CoA (ligase route): step 1/1.</text>
</comment>
<feature type="binding site" evidence="10">
    <location>
        <begin position="321"/>
        <end position="323"/>
    </location>
    <ligand>
        <name>substrate</name>
        <note>ligand shared with subunit alpha</note>
    </ligand>
</feature>
<proteinExistence type="inferred from homology"/>
<feature type="domain" description="ATP-grasp" evidence="11">
    <location>
        <begin position="9"/>
        <end position="229"/>
    </location>
</feature>
<dbReference type="FunFam" id="3.30.470.20:FF:000002">
    <property type="entry name" value="Succinate--CoA ligase [ADP-forming] subunit beta"/>
    <property type="match status" value="1"/>
</dbReference>